<feature type="transmembrane region" description="Helical" evidence="1">
    <location>
        <begin position="33"/>
        <end position="53"/>
    </location>
</feature>
<sequence>MKLDKTDVLVLVIGIASLGTALGSIFDIWHAVYYAIPLLTVAFMLMGALNLAGAWHRANLTLIGVFCTALTALFVAAQVTLNSGGMLGGLPTATAIFVYMIWPLTAVGAPLVYAAVHQSWLMKDLTDDTAVVAA</sequence>
<dbReference type="Proteomes" id="UP001589700">
    <property type="component" value="Unassembled WGS sequence"/>
</dbReference>
<feature type="transmembrane region" description="Helical" evidence="1">
    <location>
        <begin position="93"/>
        <end position="116"/>
    </location>
</feature>
<evidence type="ECO:0000313" key="3">
    <source>
        <dbReference type="Proteomes" id="UP001589700"/>
    </source>
</evidence>
<name>A0ABV5JRL4_9ACTN</name>
<organism evidence="2 3">
    <name type="scientific">Dietzia aerolata</name>
    <dbReference type="NCBI Taxonomy" id="595984"/>
    <lineage>
        <taxon>Bacteria</taxon>
        <taxon>Bacillati</taxon>
        <taxon>Actinomycetota</taxon>
        <taxon>Actinomycetes</taxon>
        <taxon>Mycobacteriales</taxon>
        <taxon>Dietziaceae</taxon>
        <taxon>Dietzia</taxon>
    </lineage>
</organism>
<keyword evidence="1" id="KW-0472">Membrane</keyword>
<reference evidence="2 3" key="1">
    <citation type="submission" date="2024-09" db="EMBL/GenBank/DDBJ databases">
        <authorList>
            <person name="Sun Q."/>
            <person name="Mori K."/>
        </authorList>
    </citation>
    <scope>NUCLEOTIDE SEQUENCE [LARGE SCALE GENOMIC DNA]</scope>
    <source>
        <strain evidence="2 3">CCM 7659</strain>
    </source>
</reference>
<feature type="transmembrane region" description="Helical" evidence="1">
    <location>
        <begin position="60"/>
        <end position="81"/>
    </location>
</feature>
<keyword evidence="1" id="KW-1133">Transmembrane helix</keyword>
<accession>A0ABV5JRL4</accession>
<dbReference type="EMBL" id="JBHMDY010000004">
    <property type="protein sequence ID" value="MFB9259364.1"/>
    <property type="molecule type" value="Genomic_DNA"/>
</dbReference>
<protein>
    <submittedName>
        <fullName evidence="2">Uncharacterized protein</fullName>
    </submittedName>
</protein>
<keyword evidence="3" id="KW-1185">Reference proteome</keyword>
<gene>
    <name evidence="2" type="ORF">ACFFVD_06065</name>
</gene>
<comment type="caution">
    <text evidence="2">The sequence shown here is derived from an EMBL/GenBank/DDBJ whole genome shotgun (WGS) entry which is preliminary data.</text>
</comment>
<evidence type="ECO:0000313" key="2">
    <source>
        <dbReference type="EMBL" id="MFB9259364.1"/>
    </source>
</evidence>
<dbReference type="RefSeq" id="WP_182631618.1">
    <property type="nucleotide sequence ID" value="NZ_JAALDM010000067.1"/>
</dbReference>
<evidence type="ECO:0000256" key="1">
    <source>
        <dbReference type="SAM" id="Phobius"/>
    </source>
</evidence>
<keyword evidence="1" id="KW-0812">Transmembrane</keyword>
<proteinExistence type="predicted"/>